<proteinExistence type="predicted"/>
<organism evidence="2 3">
    <name type="scientific">Ophiocordyceps australis</name>
    <dbReference type="NCBI Taxonomy" id="1399860"/>
    <lineage>
        <taxon>Eukaryota</taxon>
        <taxon>Fungi</taxon>
        <taxon>Dikarya</taxon>
        <taxon>Ascomycota</taxon>
        <taxon>Pezizomycotina</taxon>
        <taxon>Sordariomycetes</taxon>
        <taxon>Hypocreomycetidae</taxon>
        <taxon>Hypocreales</taxon>
        <taxon>Ophiocordycipitaceae</taxon>
        <taxon>Ophiocordyceps</taxon>
    </lineage>
</organism>
<reference evidence="2 3" key="1">
    <citation type="submission" date="2017-06" db="EMBL/GenBank/DDBJ databases">
        <title>Ant-infecting Ophiocordyceps genomes reveal a high diversity of potential behavioral manipulation genes and a possible major role for enterotoxins.</title>
        <authorList>
            <person name="De Bekker C."/>
            <person name="Evans H.C."/>
            <person name="Brachmann A."/>
            <person name="Hughes D.P."/>
        </authorList>
    </citation>
    <scope>NUCLEOTIDE SEQUENCE [LARGE SCALE GENOMIC DNA]</scope>
    <source>
        <strain evidence="2 3">1348a</strain>
    </source>
</reference>
<dbReference type="PANTHER" id="PTHR22642">
    <property type="entry name" value="IMIDAZOLONEPROPIONASE"/>
    <property type="match status" value="1"/>
</dbReference>
<dbReference type="GO" id="GO:0016810">
    <property type="term" value="F:hydrolase activity, acting on carbon-nitrogen (but not peptide) bonds"/>
    <property type="evidence" value="ECO:0007669"/>
    <property type="project" value="InterPro"/>
</dbReference>
<dbReference type="Gene3D" id="2.30.40.10">
    <property type="entry name" value="Urease, subunit C, domain 1"/>
    <property type="match status" value="1"/>
</dbReference>
<dbReference type="EMBL" id="NJEU01000789">
    <property type="protein sequence ID" value="PHH70512.1"/>
    <property type="molecule type" value="Genomic_DNA"/>
</dbReference>
<keyword evidence="3" id="KW-1185">Reference proteome</keyword>
<sequence>MLESTLIFANARVYTWCRDDATQRFAECIIVSEGNTQHVGSDTDHGVAAAKAAGTRVRDMQGQTMLPAMIDGRLHLVLVGQALTKGQFGGVYQPRRNLGRGGSLCYGAFRADSHRLSRLDALNGTRPPTYHRPGRAVLEGHKAPSLDLVQLGRLLSQVCDTMGLGNETSHHSRGTMQRGQDGRANGILNERAVLSFMRPFVVRVARLKSQDRGQSPRPPKSPRLHPAPPGIQA</sequence>
<gene>
    <name evidence="2" type="ORF">CDD82_7065</name>
</gene>
<evidence type="ECO:0000256" key="1">
    <source>
        <dbReference type="SAM" id="MobiDB-lite"/>
    </source>
</evidence>
<evidence type="ECO:0000313" key="2">
    <source>
        <dbReference type="EMBL" id="PHH70512.1"/>
    </source>
</evidence>
<dbReference type="InterPro" id="IPR011059">
    <property type="entry name" value="Metal-dep_hydrolase_composite"/>
</dbReference>
<dbReference type="AlphaFoldDB" id="A0A2C5YT49"/>
<dbReference type="OrthoDB" id="3501663at2759"/>
<dbReference type="Proteomes" id="UP000224854">
    <property type="component" value="Unassembled WGS sequence"/>
</dbReference>
<accession>A0A2C5YT49</accession>
<protein>
    <submittedName>
        <fullName evidence="2">Uncharacterized protein</fullName>
    </submittedName>
</protein>
<feature type="region of interest" description="Disordered" evidence="1">
    <location>
        <begin position="208"/>
        <end position="233"/>
    </location>
</feature>
<feature type="compositionally biased region" description="Pro residues" evidence="1">
    <location>
        <begin position="216"/>
        <end position="233"/>
    </location>
</feature>
<comment type="caution">
    <text evidence="2">The sequence shown here is derived from an EMBL/GenBank/DDBJ whole genome shotgun (WGS) entry which is preliminary data.</text>
</comment>
<name>A0A2C5YT49_9HYPO</name>
<evidence type="ECO:0000313" key="3">
    <source>
        <dbReference type="Proteomes" id="UP000224854"/>
    </source>
</evidence>
<dbReference type="PANTHER" id="PTHR22642:SF20">
    <property type="entry name" value="AMIDOHYDROLASE 3 DOMAIN-CONTAINING PROTEIN"/>
    <property type="match status" value="1"/>
</dbReference>